<evidence type="ECO:0000313" key="4">
    <source>
        <dbReference type="Proteomes" id="UP000586976"/>
    </source>
</evidence>
<dbReference type="SUPFAM" id="SSF51430">
    <property type="entry name" value="NAD(P)-linked oxidoreductase"/>
    <property type="match status" value="1"/>
</dbReference>
<dbReference type="GO" id="GO:0005829">
    <property type="term" value="C:cytosol"/>
    <property type="evidence" value="ECO:0007669"/>
    <property type="project" value="TreeGrafter"/>
</dbReference>
<evidence type="ECO:0000259" key="2">
    <source>
        <dbReference type="Pfam" id="PF00248"/>
    </source>
</evidence>
<dbReference type="InterPro" id="IPR023210">
    <property type="entry name" value="NADP_OxRdtase_dom"/>
</dbReference>
<proteinExistence type="predicted"/>
<reference evidence="3 4" key="1">
    <citation type="submission" date="2020-07" db="EMBL/GenBank/DDBJ databases">
        <title>Streptomyces isolated from Indian soil.</title>
        <authorList>
            <person name="Mandal S."/>
            <person name="Maiti P.K."/>
        </authorList>
    </citation>
    <scope>NUCLEOTIDE SEQUENCE [LARGE SCALE GENOMIC DNA]</scope>
    <source>
        <strain evidence="3 4">PSKA54</strain>
    </source>
</reference>
<accession>A0A7W2HGL4</accession>
<dbReference type="EMBL" id="JACEQY010000017">
    <property type="protein sequence ID" value="MBA4863098.1"/>
    <property type="molecule type" value="Genomic_DNA"/>
</dbReference>
<keyword evidence="1" id="KW-0560">Oxidoreductase</keyword>
<dbReference type="FunFam" id="3.20.20.100:FF:000004">
    <property type="entry name" value="Oxidoreductase, aldo/keto reductase"/>
    <property type="match status" value="1"/>
</dbReference>
<dbReference type="Gene3D" id="3.20.20.100">
    <property type="entry name" value="NADP-dependent oxidoreductase domain"/>
    <property type="match status" value="1"/>
</dbReference>
<dbReference type="Pfam" id="PF00248">
    <property type="entry name" value="Aldo_ket_red"/>
    <property type="match status" value="1"/>
</dbReference>
<evidence type="ECO:0000313" key="3">
    <source>
        <dbReference type="EMBL" id="MBA4863098.1"/>
    </source>
</evidence>
<keyword evidence="4" id="KW-1185">Reference proteome</keyword>
<organism evidence="3 4">
    <name type="scientific">Streptomyces himalayensis subsp. aureolus</name>
    <dbReference type="NCBI Taxonomy" id="2758039"/>
    <lineage>
        <taxon>Bacteria</taxon>
        <taxon>Bacillati</taxon>
        <taxon>Actinomycetota</taxon>
        <taxon>Actinomycetes</taxon>
        <taxon>Kitasatosporales</taxon>
        <taxon>Streptomycetaceae</taxon>
        <taxon>Streptomyces</taxon>
        <taxon>Streptomyces himalayensis</taxon>
    </lineage>
</organism>
<dbReference type="InterPro" id="IPR036812">
    <property type="entry name" value="NAD(P)_OxRdtase_dom_sf"/>
</dbReference>
<dbReference type="RefSeq" id="WP_181864843.1">
    <property type="nucleotide sequence ID" value="NZ_JACEQY010000017.1"/>
</dbReference>
<name>A0A7W2HGL4_9ACTN</name>
<sequence>MHYRILGGTGIEVSQLCLGSMMFGAWGNTDEAECHRMVATALDAGVNIIDTADVYAFGESEEIIGRALKGRRDDVVLVSKVASRMPAGPLDRNRGGTSRLWITRAVEDSLRRLGTDHLDVYLVHRPDPHTDVEETLGALSDLVRAGKVRAIGSSSFPAEEIVEAQWAARRGGRERFTVEQLSYSILARHAEAAALPTAQRHRMGVMVWSPLNGGWLTGKYRAGAEPAGDSRALRNSDHFDFADEQVRERKLAVVAELVRLAAEEGCTLVELALRFVLAHPGVTSAVMGARTHDQLLSQLTAVDRPLSAEALDRIDELVAPGSVLNPADVGYTPPALETAALRRR</sequence>
<gene>
    <name evidence="3" type="ORF">H1V43_17260</name>
</gene>
<feature type="domain" description="NADP-dependent oxidoreductase" evidence="2">
    <location>
        <begin position="16"/>
        <end position="318"/>
    </location>
</feature>
<comment type="caution">
    <text evidence="3">The sequence shown here is derived from an EMBL/GenBank/DDBJ whole genome shotgun (WGS) entry which is preliminary data.</text>
</comment>
<dbReference type="PANTHER" id="PTHR43364:SF4">
    <property type="entry name" value="NAD(P)-LINKED OXIDOREDUCTASE SUPERFAMILY PROTEIN"/>
    <property type="match status" value="1"/>
</dbReference>
<dbReference type="Proteomes" id="UP000586976">
    <property type="component" value="Unassembled WGS sequence"/>
</dbReference>
<dbReference type="GO" id="GO:0016491">
    <property type="term" value="F:oxidoreductase activity"/>
    <property type="evidence" value="ECO:0007669"/>
    <property type="project" value="UniProtKB-KW"/>
</dbReference>
<dbReference type="AlphaFoldDB" id="A0A7W2HGL4"/>
<dbReference type="InterPro" id="IPR050523">
    <property type="entry name" value="AKR_Detox_Biosynth"/>
</dbReference>
<protein>
    <submittedName>
        <fullName evidence="3">Aldo/keto reductase</fullName>
    </submittedName>
</protein>
<dbReference type="PANTHER" id="PTHR43364">
    <property type="entry name" value="NADH-SPECIFIC METHYLGLYOXAL REDUCTASE-RELATED"/>
    <property type="match status" value="1"/>
</dbReference>
<evidence type="ECO:0000256" key="1">
    <source>
        <dbReference type="ARBA" id="ARBA00023002"/>
    </source>
</evidence>